<gene>
    <name evidence="2" type="ORF">SUGI_1373220</name>
</gene>
<organism evidence="2 3">
    <name type="scientific">Cryptomeria japonica</name>
    <name type="common">Japanese cedar</name>
    <name type="synonym">Cupressus japonica</name>
    <dbReference type="NCBI Taxonomy" id="3369"/>
    <lineage>
        <taxon>Eukaryota</taxon>
        <taxon>Viridiplantae</taxon>
        <taxon>Streptophyta</taxon>
        <taxon>Embryophyta</taxon>
        <taxon>Tracheophyta</taxon>
        <taxon>Spermatophyta</taxon>
        <taxon>Pinopsida</taxon>
        <taxon>Pinidae</taxon>
        <taxon>Conifers II</taxon>
        <taxon>Cupressales</taxon>
        <taxon>Cupressaceae</taxon>
        <taxon>Cryptomeria</taxon>
    </lineage>
</organism>
<evidence type="ECO:0000256" key="1">
    <source>
        <dbReference type="SAM" id="MobiDB-lite"/>
    </source>
</evidence>
<feature type="compositionally biased region" description="Basic and acidic residues" evidence="1">
    <location>
        <begin position="45"/>
        <end position="56"/>
    </location>
</feature>
<dbReference type="EMBL" id="BSEH01000190">
    <property type="protein sequence ID" value="GLJ57783.1"/>
    <property type="molecule type" value="Genomic_DNA"/>
</dbReference>
<keyword evidence="3" id="KW-1185">Reference proteome</keyword>
<evidence type="ECO:0000313" key="3">
    <source>
        <dbReference type="Proteomes" id="UP001234787"/>
    </source>
</evidence>
<sequence>MVIPHSLGGACRPIGEKESRRKARSIGRNRETSHNLVIEIGNNPSHKEDKQRESHSMESTTHLHLIKITGFPCDCERRWAFQTFLSTYSSLFLFPLFGLYREGDPNSTTGKGGRPLGALPTAVRMESSLSVGWRTAFCPAIHGYDRERVESDVEKGCSVHCSFQRPGQARPSVENPSF</sequence>
<dbReference type="Proteomes" id="UP001234787">
    <property type="component" value="Unassembled WGS sequence"/>
</dbReference>
<proteinExistence type="predicted"/>
<dbReference type="AlphaFoldDB" id="A0AAD3NRI2"/>
<accession>A0AAD3NRI2</accession>
<comment type="caution">
    <text evidence="2">The sequence shown here is derived from an EMBL/GenBank/DDBJ whole genome shotgun (WGS) entry which is preliminary data.</text>
</comment>
<protein>
    <submittedName>
        <fullName evidence="2">Uncharacterized protein</fullName>
    </submittedName>
</protein>
<feature type="region of interest" description="Disordered" evidence="1">
    <location>
        <begin position="13"/>
        <end position="58"/>
    </location>
</feature>
<name>A0AAD3NRI2_CRYJA</name>
<reference evidence="2" key="1">
    <citation type="submission" date="2022-12" db="EMBL/GenBank/DDBJ databases">
        <title>Chromosome-Level Genome Assembly of Japanese Cedar (Cryptomeriajaponica D. Don).</title>
        <authorList>
            <person name="Fujino T."/>
            <person name="Yamaguchi K."/>
            <person name="Yokoyama T."/>
            <person name="Hamanaka T."/>
            <person name="Harazono Y."/>
            <person name="Kamada H."/>
            <person name="Kobayashi W."/>
            <person name="Ujino-Ihara T."/>
            <person name="Uchiyama K."/>
            <person name="Matsumoto A."/>
            <person name="Izuno A."/>
            <person name="Tsumura Y."/>
            <person name="Toyoda A."/>
            <person name="Shigenobu S."/>
            <person name="Moriguchi Y."/>
            <person name="Ueno S."/>
            <person name="Kasahara M."/>
        </authorList>
    </citation>
    <scope>NUCLEOTIDE SEQUENCE</scope>
</reference>
<evidence type="ECO:0000313" key="2">
    <source>
        <dbReference type="EMBL" id="GLJ57783.1"/>
    </source>
</evidence>